<dbReference type="Pfam" id="PF17871">
    <property type="entry name" value="AAA_lid_9"/>
    <property type="match status" value="1"/>
</dbReference>
<dbReference type="AlphaFoldDB" id="A0A3A4NQA7"/>
<dbReference type="InterPro" id="IPR050660">
    <property type="entry name" value="NEK_Ser/Thr_kinase"/>
</dbReference>
<name>A0A3A4NQA7_ABYX5</name>
<dbReference type="SUPFAM" id="SSF52540">
    <property type="entry name" value="P-loop containing nucleoside triphosphate hydrolases"/>
    <property type="match status" value="1"/>
</dbReference>
<dbReference type="Pfam" id="PF00069">
    <property type="entry name" value="Pkinase"/>
    <property type="match status" value="1"/>
</dbReference>
<dbReference type="PANTHER" id="PTHR43671:SF13">
    <property type="entry name" value="SERINE_THREONINE-PROTEIN KINASE NEK2"/>
    <property type="match status" value="1"/>
</dbReference>
<dbReference type="SUPFAM" id="SSF81923">
    <property type="entry name" value="Double Clp-N motif"/>
    <property type="match status" value="1"/>
</dbReference>
<evidence type="ECO:0000256" key="2">
    <source>
        <dbReference type="ARBA" id="ARBA00022679"/>
    </source>
</evidence>
<accession>A0A3A4NQA7</accession>
<comment type="caution">
    <text evidence="7">The sequence shown here is derived from an EMBL/GenBank/DDBJ whole genome shotgun (WGS) entry which is preliminary data.</text>
</comment>
<protein>
    <recommendedName>
        <fullName evidence="1">non-specific serine/threonine protein kinase</fullName>
        <ecNumber evidence="1">2.7.11.1</ecNumber>
    </recommendedName>
</protein>
<dbReference type="InterPro" id="IPR011009">
    <property type="entry name" value="Kinase-like_dom_sf"/>
</dbReference>
<keyword evidence="5" id="KW-0067">ATP-binding</keyword>
<evidence type="ECO:0000256" key="1">
    <source>
        <dbReference type="ARBA" id="ARBA00012513"/>
    </source>
</evidence>
<dbReference type="Pfam" id="PF02861">
    <property type="entry name" value="Clp_N"/>
    <property type="match status" value="1"/>
</dbReference>
<dbReference type="InterPro" id="IPR004176">
    <property type="entry name" value="Clp_R_N"/>
</dbReference>
<evidence type="ECO:0000313" key="7">
    <source>
        <dbReference type="EMBL" id="RJP22758.1"/>
    </source>
</evidence>
<gene>
    <name evidence="7" type="ORF">C4520_07830</name>
</gene>
<dbReference type="Gene3D" id="1.10.1780.10">
    <property type="entry name" value="Clp, N-terminal domain"/>
    <property type="match status" value="1"/>
</dbReference>
<dbReference type="InterPro" id="IPR041546">
    <property type="entry name" value="ClpA/ClpB_AAA_lid"/>
</dbReference>
<feature type="domain" description="Protein kinase" evidence="6">
    <location>
        <begin position="1"/>
        <end position="292"/>
    </location>
</feature>
<reference evidence="7 8" key="1">
    <citation type="journal article" date="2017" name="ISME J.">
        <title>Energy and carbon metabolisms in a deep terrestrial subsurface fluid microbial community.</title>
        <authorList>
            <person name="Momper L."/>
            <person name="Jungbluth S.P."/>
            <person name="Lee M.D."/>
            <person name="Amend J.P."/>
        </authorList>
    </citation>
    <scope>NUCLEOTIDE SEQUENCE [LARGE SCALE GENOMIC DNA]</scope>
    <source>
        <strain evidence="7">SURF_5</strain>
    </source>
</reference>
<dbReference type="GO" id="GO:0004674">
    <property type="term" value="F:protein serine/threonine kinase activity"/>
    <property type="evidence" value="ECO:0007669"/>
    <property type="project" value="UniProtKB-EC"/>
</dbReference>
<dbReference type="Proteomes" id="UP000265882">
    <property type="component" value="Unassembled WGS sequence"/>
</dbReference>
<keyword evidence="4" id="KW-0418">Kinase</keyword>
<dbReference type="PANTHER" id="PTHR43671">
    <property type="entry name" value="SERINE/THREONINE-PROTEIN KINASE NEK"/>
    <property type="match status" value="1"/>
</dbReference>
<proteinExistence type="predicted"/>
<dbReference type="PROSITE" id="PS50011">
    <property type="entry name" value="PROTEIN_KINASE_DOM"/>
    <property type="match status" value="1"/>
</dbReference>
<evidence type="ECO:0000256" key="5">
    <source>
        <dbReference type="ARBA" id="ARBA00022840"/>
    </source>
</evidence>
<dbReference type="InterPro" id="IPR000719">
    <property type="entry name" value="Prot_kinase_dom"/>
</dbReference>
<dbReference type="Gene3D" id="3.40.50.300">
    <property type="entry name" value="P-loop containing nucleotide triphosphate hydrolases"/>
    <property type="match status" value="1"/>
</dbReference>
<evidence type="ECO:0000313" key="8">
    <source>
        <dbReference type="Proteomes" id="UP000265882"/>
    </source>
</evidence>
<keyword evidence="2" id="KW-0808">Transferase</keyword>
<dbReference type="EMBL" id="QZKU01000054">
    <property type="protein sequence ID" value="RJP22758.1"/>
    <property type="molecule type" value="Genomic_DNA"/>
</dbReference>
<dbReference type="GO" id="GO:0005524">
    <property type="term" value="F:ATP binding"/>
    <property type="evidence" value="ECO:0007669"/>
    <property type="project" value="UniProtKB-KW"/>
</dbReference>
<dbReference type="SUPFAM" id="SSF56112">
    <property type="entry name" value="Protein kinase-like (PK-like)"/>
    <property type="match status" value="1"/>
</dbReference>
<dbReference type="Gene3D" id="1.10.8.60">
    <property type="match status" value="1"/>
</dbReference>
<evidence type="ECO:0000256" key="4">
    <source>
        <dbReference type="ARBA" id="ARBA00022777"/>
    </source>
</evidence>
<dbReference type="EC" id="2.7.11.1" evidence="1"/>
<keyword evidence="3" id="KW-0547">Nucleotide-binding</keyword>
<dbReference type="InterPro" id="IPR027417">
    <property type="entry name" value="P-loop_NTPase"/>
</dbReference>
<dbReference type="Gene3D" id="1.10.510.10">
    <property type="entry name" value="Transferase(Phosphotransferase) domain 1"/>
    <property type="match status" value="1"/>
</dbReference>
<evidence type="ECO:0000259" key="6">
    <source>
        <dbReference type="PROSITE" id="PS50011"/>
    </source>
</evidence>
<sequence length="724" mass="80641">MNGKQMLGGSMFHIGQWIDNQYQVLEKLVSRWWIQYVVQDRISGNTFLVKRFSDVILLDESARIRFEAKAKIWIGLSEGDETVKAFMVKEYGGIPHIFIEYVAGPTLATIFNAASGKALPLEQTAALMKQLVSAMKVLHNASLFEQSGSVIHGGLNPQVILLHDGNVRITDIGFAPVIHQAAKTKNMSLFKNEIQYLAPEQLRDPASANELTDIYAFGAIMYEAATGTTPPVVKKTQDPLHEFIAVAPVAPRLRNRSCPQWLEETILKCMARDPQNRFQTFDHIADFLAQLLDSGRLPHKLEVEEEGGSASRVARIRGVAKKESRRLNHYYIGVEHMMLGLLAEEESLVVSCFGDQYTAPQIRSELFDRLPKGEGPWYWDGIIKTPRYKNIMKSARIIKREFGHERMLPQHVLLAILEEGKNVPVRALKEMNIDVKAAADYLRQEFIQKIPAFCPNDPDTPLGKCARKLVCARYLPDTIPFINRKDELQAAVHSILDSRRSVILNGPPGIGKKAFVRELECHLEQTCQDNGIPYGGMYELRKADLLSVTEDDEQREELFLNLITSVIGFNGILAVEGLDVLIGIGARARIGFIAEIMTSYLDSNDLIIVATTTPEGVESCEMESKEILSHFDVINLSEPSAETVMEILSAAKDVLEVEHSFTIEPDALAAVMELSGRFAEPAFPARALEVLDRTCIFAKLSGNSQKGVIDSESVTEFIAACSQG</sequence>
<evidence type="ECO:0000256" key="3">
    <source>
        <dbReference type="ARBA" id="ARBA00022741"/>
    </source>
</evidence>
<dbReference type="SMART" id="SM00220">
    <property type="entry name" value="S_TKc"/>
    <property type="match status" value="1"/>
</dbReference>
<dbReference type="InterPro" id="IPR036628">
    <property type="entry name" value="Clp_N_dom_sf"/>
</dbReference>
<organism evidence="7 8">
    <name type="scientific">Abyssobacteria bacterium (strain SURF_5)</name>
    <dbReference type="NCBI Taxonomy" id="2093360"/>
    <lineage>
        <taxon>Bacteria</taxon>
        <taxon>Pseudomonadati</taxon>
        <taxon>Candidatus Hydrogenedentota</taxon>
        <taxon>Candidatus Abyssobacteria</taxon>
    </lineage>
</organism>